<keyword evidence="2" id="KW-0479">Metal-binding</keyword>
<dbReference type="RefSeq" id="WP_166700259.1">
    <property type="nucleotide sequence ID" value="NZ_JAAQTL010000001.1"/>
</dbReference>
<comment type="caution">
    <text evidence="7">The sequence shown here is derived from an EMBL/GenBank/DDBJ whole genome shotgun (WGS) entry which is preliminary data.</text>
</comment>
<keyword evidence="1" id="KW-0436">Ligase</keyword>
<reference evidence="7 8" key="1">
    <citation type="journal article" date="2006" name="Int. J. Syst. Evol. Microbiol.">
        <title>Dyella yeojuensis sp. nov., isolated from greenhouse soil in Korea.</title>
        <authorList>
            <person name="Kim B.Y."/>
            <person name="Weon H.Y."/>
            <person name="Lee K.H."/>
            <person name="Seok S.J."/>
            <person name="Kwon S.W."/>
            <person name="Go S.J."/>
            <person name="Stackebrandt E."/>
        </authorList>
    </citation>
    <scope>NUCLEOTIDE SEQUENCE [LARGE SCALE GENOMIC DNA]</scope>
    <source>
        <strain evidence="7 8">DSM 17673</strain>
    </source>
</reference>
<proteinExistence type="predicted"/>
<evidence type="ECO:0000313" key="8">
    <source>
        <dbReference type="Proteomes" id="UP000518878"/>
    </source>
</evidence>
<evidence type="ECO:0000256" key="2">
    <source>
        <dbReference type="ARBA" id="ARBA00022723"/>
    </source>
</evidence>
<evidence type="ECO:0000256" key="3">
    <source>
        <dbReference type="ARBA" id="ARBA00022741"/>
    </source>
</evidence>
<dbReference type="InterPro" id="IPR005494">
    <property type="entry name" value="GSPS_pre-ATP-grasp-like_dom"/>
</dbReference>
<keyword evidence="3" id="KW-0547">Nucleotide-binding</keyword>
<dbReference type="Proteomes" id="UP000518878">
    <property type="component" value="Unassembled WGS sequence"/>
</dbReference>
<dbReference type="GO" id="GO:0016874">
    <property type="term" value="F:ligase activity"/>
    <property type="evidence" value="ECO:0007669"/>
    <property type="project" value="UniProtKB-KW"/>
</dbReference>
<accession>A0A7X5QWB1</accession>
<evidence type="ECO:0000256" key="4">
    <source>
        <dbReference type="ARBA" id="ARBA00022840"/>
    </source>
</evidence>
<evidence type="ECO:0000256" key="5">
    <source>
        <dbReference type="ARBA" id="ARBA00022842"/>
    </source>
</evidence>
<keyword evidence="8" id="KW-1185">Reference proteome</keyword>
<evidence type="ECO:0000256" key="1">
    <source>
        <dbReference type="ARBA" id="ARBA00022598"/>
    </source>
</evidence>
<dbReference type="GO" id="GO:0005524">
    <property type="term" value="F:ATP binding"/>
    <property type="evidence" value="ECO:0007669"/>
    <property type="project" value="UniProtKB-KW"/>
</dbReference>
<gene>
    <name evidence="7" type="ORF">HBF32_14240</name>
</gene>
<protein>
    <submittedName>
        <fullName evidence="7">Glutathionylspermidine synthase family protein</fullName>
    </submittedName>
</protein>
<keyword evidence="4" id="KW-0067">ATP-binding</keyword>
<dbReference type="InterPro" id="IPR016185">
    <property type="entry name" value="PreATP-grasp_dom_sf"/>
</dbReference>
<evidence type="ECO:0000313" key="7">
    <source>
        <dbReference type="EMBL" id="NID16628.1"/>
    </source>
</evidence>
<dbReference type="AlphaFoldDB" id="A0A7X5QWB1"/>
<dbReference type="SUPFAM" id="SSF52440">
    <property type="entry name" value="PreATP-grasp domain"/>
    <property type="match status" value="1"/>
</dbReference>
<dbReference type="SUPFAM" id="SSF56059">
    <property type="entry name" value="Glutathione synthetase ATP-binding domain-like"/>
    <property type="match status" value="1"/>
</dbReference>
<sequence>MRRERIEPRAGWQHRVEAIGFGFHTLDGRPYWREDACYVFDESAIAMLETATAELHSLCLEAVDRIVRAGRYADLGLPDDAARLAERSWFDRDPSLYGRMDLSFDGRSPPKLFEYNADTPTSLFEASVVQWYWLEDVAPEADQFNSIHEKLIARWREIGGGPRVHFAACYDNPEDGTTTDYLLDTCVQAGYDVQPLDIEEIGWSGKAFIDLADRPIDRLFKLYPWEWLMSEPFATHIPHSGTRWLEPPWKMLLSNKAILPLLWEFFPGHPNLLPASRTRAHVDGPVVAKPYWGREGDGIVVLGVNERGEDKPLHVYQSLAPLPVFDGRHALVGSWVIGDEPAGIGIREDDDRITRNTSCFVPHRFRQGH</sequence>
<keyword evidence="5" id="KW-0460">Magnesium</keyword>
<name>A0A7X5QWB1_9GAMM</name>
<organism evidence="7 8">
    <name type="scientific">Luteibacter yeojuensis</name>
    <dbReference type="NCBI Taxonomy" id="345309"/>
    <lineage>
        <taxon>Bacteria</taxon>
        <taxon>Pseudomonadati</taxon>
        <taxon>Pseudomonadota</taxon>
        <taxon>Gammaproteobacteria</taxon>
        <taxon>Lysobacterales</taxon>
        <taxon>Rhodanobacteraceae</taxon>
        <taxon>Luteibacter</taxon>
    </lineage>
</organism>
<evidence type="ECO:0000259" key="6">
    <source>
        <dbReference type="Pfam" id="PF03738"/>
    </source>
</evidence>
<dbReference type="EMBL" id="JAAQTL010000001">
    <property type="protein sequence ID" value="NID16628.1"/>
    <property type="molecule type" value="Genomic_DNA"/>
</dbReference>
<dbReference type="GO" id="GO:0046872">
    <property type="term" value="F:metal ion binding"/>
    <property type="evidence" value="ECO:0007669"/>
    <property type="project" value="UniProtKB-KW"/>
</dbReference>
<dbReference type="Pfam" id="PF03738">
    <property type="entry name" value="GSP_synth"/>
    <property type="match status" value="1"/>
</dbReference>
<dbReference type="Gene3D" id="3.30.1490.330">
    <property type="match status" value="1"/>
</dbReference>
<feature type="domain" description="Glutathionylspermidine synthase pre-ATP-grasp-like" evidence="6">
    <location>
        <begin position="12"/>
        <end position="364"/>
    </location>
</feature>